<dbReference type="InterPro" id="IPR014710">
    <property type="entry name" value="RmlC-like_jellyroll"/>
</dbReference>
<sequence length="463" mass="54069">MKQFLPKWNEIFALVCVFAVFLDPLFVYVPIINHKDRCLTMDNTLGTTAIVLRLFTDLTYVANILFNVAKASEVLKEEGKWKRDQILRNALEIFKDSWLFLLVDFLAILPIPQTIVLSFIPKVKGQKFLDERKFLNFLLLSQYVPRVFRIYLSSKEVTSTRDKLITKTQWIIGLNVFIYFLAGHTYMQMVTQRSEEIKRKMKLKEKEIEKWIYDNDLPKKIQTDMMLIVKNRLEEDKDVDVQNLLSLLPPEKRKYILRLLCFSIVNKVEIFKDKDKKVLNVICDYLKPVLFAENTYIIREGDPLDQMLFIKQGTVWVYTASASSHGGRSTMTDTATKRLGKEDEEELVKSLGKGDYYGEELVKWSLTHKSFPMSTENVKSHTKVEAFALRANDLMKAIFSFWWLFRPNLPGQDCISLEEIWRRLAIAAVRKFRQRLIAQGNKSMKSLRVEDAGGKSNRERTVN</sequence>
<evidence type="ECO:0000256" key="3">
    <source>
        <dbReference type="SAM" id="Phobius"/>
    </source>
</evidence>
<dbReference type="SUPFAM" id="SSF51206">
    <property type="entry name" value="cAMP-binding domain-like"/>
    <property type="match status" value="1"/>
</dbReference>
<reference evidence="5" key="1">
    <citation type="submission" date="2020-03" db="EMBL/GenBank/DDBJ databases">
        <title>A high-quality chromosome-level genome assembly of a woody plant with both climbing and erect habits, Rhamnella rubrinervis.</title>
        <authorList>
            <person name="Lu Z."/>
            <person name="Yang Y."/>
            <person name="Zhu X."/>
            <person name="Sun Y."/>
        </authorList>
    </citation>
    <scope>NUCLEOTIDE SEQUENCE</scope>
    <source>
        <strain evidence="5">BYM</strain>
        <tissue evidence="5">Leaf</tissue>
    </source>
</reference>
<evidence type="ECO:0000256" key="2">
    <source>
        <dbReference type="ARBA" id="ARBA00023303"/>
    </source>
</evidence>
<keyword evidence="1" id="KW-0813">Transport</keyword>
<feature type="transmembrane region" description="Helical" evidence="3">
    <location>
        <begin position="12"/>
        <end position="32"/>
    </location>
</feature>
<protein>
    <recommendedName>
        <fullName evidence="4">Cyclic nucleotide-binding domain-containing protein</fullName>
    </recommendedName>
</protein>
<dbReference type="InterPro" id="IPR000595">
    <property type="entry name" value="cNMP-bd_dom"/>
</dbReference>
<feature type="transmembrane region" description="Helical" evidence="3">
    <location>
        <begin position="172"/>
        <end position="191"/>
    </location>
</feature>
<keyword evidence="1" id="KW-0406">Ion transport</keyword>
<dbReference type="Gene3D" id="2.60.120.10">
    <property type="entry name" value="Jelly Rolls"/>
    <property type="match status" value="1"/>
</dbReference>
<keyword evidence="2" id="KW-0407">Ion channel</keyword>
<proteinExistence type="predicted"/>
<keyword evidence="3" id="KW-1133">Transmembrane helix</keyword>
<dbReference type="EMBL" id="VOIH02000004">
    <property type="protein sequence ID" value="KAF3448008.1"/>
    <property type="molecule type" value="Genomic_DNA"/>
</dbReference>
<evidence type="ECO:0000313" key="5">
    <source>
        <dbReference type="EMBL" id="KAF3448008.1"/>
    </source>
</evidence>
<dbReference type="AlphaFoldDB" id="A0A8K0H9F1"/>
<dbReference type="Proteomes" id="UP000796880">
    <property type="component" value="Unassembled WGS sequence"/>
</dbReference>
<dbReference type="InterPro" id="IPR018490">
    <property type="entry name" value="cNMP-bd_dom_sf"/>
</dbReference>
<dbReference type="SMART" id="SM00100">
    <property type="entry name" value="cNMP"/>
    <property type="match status" value="1"/>
</dbReference>
<feature type="transmembrane region" description="Helical" evidence="3">
    <location>
        <begin position="98"/>
        <end position="121"/>
    </location>
</feature>
<dbReference type="CDD" id="cd00038">
    <property type="entry name" value="CAP_ED"/>
    <property type="match status" value="1"/>
</dbReference>
<dbReference type="PANTHER" id="PTHR45651">
    <property type="entry name" value="CYCLIC NUCLEOTIDE-GATED ION CHANNEL 15-RELATED-RELATED"/>
    <property type="match status" value="1"/>
</dbReference>
<dbReference type="PANTHER" id="PTHR45651:SF68">
    <property type="entry name" value="ION TRANSPORT DOMAIN-CONTAINING PROTEIN"/>
    <property type="match status" value="1"/>
</dbReference>
<gene>
    <name evidence="5" type="ORF">FNV43_RR08716</name>
</gene>
<organism evidence="5 6">
    <name type="scientific">Rhamnella rubrinervis</name>
    <dbReference type="NCBI Taxonomy" id="2594499"/>
    <lineage>
        <taxon>Eukaryota</taxon>
        <taxon>Viridiplantae</taxon>
        <taxon>Streptophyta</taxon>
        <taxon>Embryophyta</taxon>
        <taxon>Tracheophyta</taxon>
        <taxon>Spermatophyta</taxon>
        <taxon>Magnoliopsida</taxon>
        <taxon>eudicotyledons</taxon>
        <taxon>Gunneridae</taxon>
        <taxon>Pentapetalae</taxon>
        <taxon>rosids</taxon>
        <taxon>fabids</taxon>
        <taxon>Rosales</taxon>
        <taxon>Rhamnaceae</taxon>
        <taxon>rhamnoid group</taxon>
        <taxon>Rhamneae</taxon>
        <taxon>Rhamnella</taxon>
    </lineage>
</organism>
<name>A0A8K0H9F1_9ROSA</name>
<keyword evidence="3" id="KW-0472">Membrane</keyword>
<keyword evidence="6" id="KW-1185">Reference proteome</keyword>
<dbReference type="GO" id="GO:0016020">
    <property type="term" value="C:membrane"/>
    <property type="evidence" value="ECO:0007669"/>
    <property type="project" value="UniProtKB-SubCell"/>
</dbReference>
<evidence type="ECO:0000259" key="4">
    <source>
        <dbReference type="PROSITE" id="PS50042"/>
    </source>
</evidence>
<evidence type="ECO:0000256" key="1">
    <source>
        <dbReference type="ARBA" id="ARBA00023286"/>
    </source>
</evidence>
<evidence type="ECO:0000313" key="6">
    <source>
        <dbReference type="Proteomes" id="UP000796880"/>
    </source>
</evidence>
<dbReference type="OrthoDB" id="1585300at2759"/>
<dbReference type="GO" id="GO:0034220">
    <property type="term" value="P:monoatomic ion transmembrane transport"/>
    <property type="evidence" value="ECO:0007669"/>
    <property type="project" value="UniProtKB-KW"/>
</dbReference>
<keyword evidence="3" id="KW-0812">Transmembrane</keyword>
<dbReference type="SUPFAM" id="SSF81324">
    <property type="entry name" value="Voltage-gated potassium channels"/>
    <property type="match status" value="1"/>
</dbReference>
<feature type="domain" description="Cyclic nucleotide-binding" evidence="4">
    <location>
        <begin position="270"/>
        <end position="359"/>
    </location>
</feature>
<dbReference type="PROSITE" id="PS50042">
    <property type="entry name" value="CNMP_BINDING_3"/>
    <property type="match status" value="1"/>
</dbReference>
<comment type="caution">
    <text evidence="5">The sequence shown here is derived from an EMBL/GenBank/DDBJ whole genome shotgun (WGS) entry which is preliminary data.</text>
</comment>
<accession>A0A8K0H9F1</accession>
<keyword evidence="1" id="KW-1071">Ligand-gated ion channel</keyword>